<keyword evidence="2" id="KW-0229">DNA integration</keyword>
<dbReference type="InterPro" id="IPR044068">
    <property type="entry name" value="CB"/>
</dbReference>
<dbReference type="EMBL" id="CP019707">
    <property type="protein sequence ID" value="ARJ44411.1"/>
    <property type="molecule type" value="Genomic_DNA"/>
</dbReference>
<dbReference type="InterPro" id="IPR002104">
    <property type="entry name" value="Integrase_catalytic"/>
</dbReference>
<evidence type="ECO:0000256" key="5">
    <source>
        <dbReference type="PROSITE-ProRule" id="PRU01248"/>
    </source>
</evidence>
<dbReference type="InterPro" id="IPR010998">
    <property type="entry name" value="Integrase_recombinase_N"/>
</dbReference>
<keyword evidence="3 5" id="KW-0238">DNA-binding</keyword>
<name>A0A1W6BBG8_9GAMM</name>
<feature type="domain" description="Tyr recombinase" evidence="6">
    <location>
        <begin position="126"/>
        <end position="309"/>
    </location>
</feature>
<dbReference type="InterPro" id="IPR013762">
    <property type="entry name" value="Integrase-like_cat_sf"/>
</dbReference>
<dbReference type="PROSITE" id="PS51898">
    <property type="entry name" value="TYR_RECOMBINASE"/>
    <property type="match status" value="1"/>
</dbReference>
<proteinExistence type="inferred from homology"/>
<keyword evidence="8" id="KW-0614">Plasmid</keyword>
<dbReference type="Gene3D" id="1.10.150.130">
    <property type="match status" value="1"/>
</dbReference>
<comment type="similarity">
    <text evidence="1">Belongs to the 'phage' integrase family.</text>
</comment>
<dbReference type="SUPFAM" id="SSF47823">
    <property type="entry name" value="lambda integrase-like, N-terminal domain"/>
    <property type="match status" value="1"/>
</dbReference>
<dbReference type="CDD" id="cd00397">
    <property type="entry name" value="DNA_BRE_C"/>
    <property type="match status" value="1"/>
</dbReference>
<evidence type="ECO:0000256" key="4">
    <source>
        <dbReference type="ARBA" id="ARBA00023172"/>
    </source>
</evidence>
<evidence type="ECO:0000256" key="1">
    <source>
        <dbReference type="ARBA" id="ARBA00008857"/>
    </source>
</evidence>
<accession>A0A1W6BBG8</accession>
<gene>
    <name evidence="8" type="ORF">B1H58_20545</name>
</gene>
<reference evidence="8 9" key="1">
    <citation type="submission" date="2017-02" db="EMBL/GenBank/DDBJ databases">
        <title>Complete genome sequence of the drought resistance-promoting endophyte Pantoea alhagi LTYR-11Z.</title>
        <authorList>
            <person name="Zhang L."/>
        </authorList>
    </citation>
    <scope>NUCLEOTIDE SEQUENCE [LARGE SCALE GENOMIC DNA]</scope>
    <source>
        <strain evidence="8 9">LTYR-11Z</strain>
        <plasmid evidence="9">Plasmid ppaltyr11z</plasmid>
    </source>
</reference>
<evidence type="ECO:0000259" key="7">
    <source>
        <dbReference type="PROSITE" id="PS51900"/>
    </source>
</evidence>
<dbReference type="Pfam" id="PF00589">
    <property type="entry name" value="Phage_integrase"/>
    <property type="match status" value="1"/>
</dbReference>
<dbReference type="GO" id="GO:0003677">
    <property type="term" value="F:DNA binding"/>
    <property type="evidence" value="ECO:0007669"/>
    <property type="project" value="UniProtKB-UniRule"/>
</dbReference>
<feature type="domain" description="Core-binding (CB)" evidence="7">
    <location>
        <begin position="8"/>
        <end position="95"/>
    </location>
</feature>
<dbReference type="OrthoDB" id="9057547at2"/>
<dbReference type="PANTHER" id="PTHR30349">
    <property type="entry name" value="PHAGE INTEGRASE-RELATED"/>
    <property type="match status" value="1"/>
</dbReference>
<evidence type="ECO:0000256" key="3">
    <source>
        <dbReference type="ARBA" id="ARBA00023125"/>
    </source>
</evidence>
<keyword evidence="9" id="KW-1185">Reference proteome</keyword>
<dbReference type="SUPFAM" id="SSF56349">
    <property type="entry name" value="DNA breaking-rejoining enzymes"/>
    <property type="match status" value="1"/>
</dbReference>
<dbReference type="Proteomes" id="UP000192900">
    <property type="component" value="Plasmid pPALTYR11Z"/>
</dbReference>
<dbReference type="InterPro" id="IPR011010">
    <property type="entry name" value="DNA_brk_join_enz"/>
</dbReference>
<organism evidence="8 9">
    <name type="scientific">Pantoea alhagi</name>
    <dbReference type="NCBI Taxonomy" id="1891675"/>
    <lineage>
        <taxon>Bacteria</taxon>
        <taxon>Pseudomonadati</taxon>
        <taxon>Pseudomonadota</taxon>
        <taxon>Gammaproteobacteria</taxon>
        <taxon>Enterobacterales</taxon>
        <taxon>Erwiniaceae</taxon>
        <taxon>Pantoea</taxon>
    </lineage>
</organism>
<evidence type="ECO:0000313" key="8">
    <source>
        <dbReference type="EMBL" id="ARJ44411.1"/>
    </source>
</evidence>
<dbReference type="Gene3D" id="1.10.443.10">
    <property type="entry name" value="Intergrase catalytic core"/>
    <property type="match status" value="1"/>
</dbReference>
<dbReference type="AlphaFoldDB" id="A0A1W6BBG8"/>
<dbReference type="PANTHER" id="PTHR30349:SF41">
    <property type="entry name" value="INTEGRASE_RECOMBINASE PROTEIN MJ0367-RELATED"/>
    <property type="match status" value="1"/>
</dbReference>
<evidence type="ECO:0000313" key="9">
    <source>
        <dbReference type="Proteomes" id="UP000192900"/>
    </source>
</evidence>
<protein>
    <submittedName>
        <fullName evidence="8">Integrase</fullName>
    </submittedName>
</protein>
<dbReference type="PROSITE" id="PS51900">
    <property type="entry name" value="CB"/>
    <property type="match status" value="1"/>
</dbReference>
<evidence type="ECO:0000259" key="6">
    <source>
        <dbReference type="PROSITE" id="PS51898"/>
    </source>
</evidence>
<dbReference type="KEGG" id="palh:B1H58_20545"/>
<dbReference type="GO" id="GO:0015074">
    <property type="term" value="P:DNA integration"/>
    <property type="evidence" value="ECO:0007669"/>
    <property type="project" value="UniProtKB-KW"/>
</dbReference>
<keyword evidence="4" id="KW-0233">DNA recombination</keyword>
<evidence type="ECO:0000256" key="2">
    <source>
        <dbReference type="ARBA" id="ARBA00022908"/>
    </source>
</evidence>
<sequence length="332" mass="37526">MITSPLCTNAILLSERWLKVLSDLGRSRATVDAYCAALSHYFFFCALRELAPENAIFEDIAAYIRPQLPGMTQPVASATLQLRLSAIRLWFDYLIYMDVISLNPLPRSGSPGMPSAGRGLVQRITRLSDIPDDSKWYGLLNYVSTCSLRDRLMLALAYYGALRRTEVTAIAVEDIDPAHRLIRIRAENTKSKRERIVCYGPAITPVLTAHLRHLREQGFTGGALFRSVSDRNPGSPLSYWSWSKTVREWADKADLTGLSTHTFRHLRLTHLARAGWKLHEIATYAGHRDLRTTQIYIHLSGSDLAARMALTVEDTDRKIASIMFSPEKDYER</sequence>
<dbReference type="GO" id="GO:0006310">
    <property type="term" value="P:DNA recombination"/>
    <property type="evidence" value="ECO:0007669"/>
    <property type="project" value="UniProtKB-KW"/>
</dbReference>
<geneLocation type="plasmid" evidence="9">
    <name>ppaltyr11z</name>
</geneLocation>
<dbReference type="InterPro" id="IPR050090">
    <property type="entry name" value="Tyrosine_recombinase_XerCD"/>
</dbReference>